<dbReference type="EMBL" id="JAGIYQ010000007">
    <property type="protein sequence ID" value="MBP0725886.1"/>
    <property type="molecule type" value="Genomic_DNA"/>
</dbReference>
<accession>A0A940NNI6</accession>
<keyword evidence="3" id="KW-1185">Reference proteome</keyword>
<evidence type="ECO:0000313" key="3">
    <source>
        <dbReference type="Proteomes" id="UP000682134"/>
    </source>
</evidence>
<evidence type="ECO:0000256" key="1">
    <source>
        <dbReference type="SAM" id="Phobius"/>
    </source>
</evidence>
<proteinExistence type="predicted"/>
<keyword evidence="1" id="KW-1133">Transmembrane helix</keyword>
<evidence type="ECO:0000313" key="2">
    <source>
        <dbReference type="EMBL" id="MBP0725886.1"/>
    </source>
</evidence>
<keyword evidence="1" id="KW-0812">Transmembrane</keyword>
<keyword evidence="1" id="KW-0472">Membrane</keyword>
<dbReference type="Proteomes" id="UP000682134">
    <property type="component" value="Unassembled WGS sequence"/>
</dbReference>
<feature type="transmembrane region" description="Helical" evidence="1">
    <location>
        <begin position="34"/>
        <end position="53"/>
    </location>
</feature>
<organism evidence="2 3">
    <name type="scientific">Gottfriedia endophytica</name>
    <dbReference type="NCBI Taxonomy" id="2820819"/>
    <lineage>
        <taxon>Bacteria</taxon>
        <taxon>Bacillati</taxon>
        <taxon>Bacillota</taxon>
        <taxon>Bacilli</taxon>
        <taxon>Bacillales</taxon>
        <taxon>Bacillaceae</taxon>
        <taxon>Gottfriedia</taxon>
    </lineage>
</organism>
<reference evidence="2" key="1">
    <citation type="submission" date="2021-04" db="EMBL/GenBank/DDBJ databases">
        <title>Genome seq and assembly of Bacillus sp.</title>
        <authorList>
            <person name="Chhetri G."/>
        </authorList>
    </citation>
    <scope>NUCLEOTIDE SEQUENCE</scope>
    <source>
        <strain evidence="2">RG28</strain>
    </source>
</reference>
<dbReference type="RefSeq" id="WP_209405913.1">
    <property type="nucleotide sequence ID" value="NZ_JAGIYQ010000007.1"/>
</dbReference>
<dbReference type="PANTHER" id="PTHR34351:SF2">
    <property type="entry name" value="DUF58 DOMAIN-CONTAINING PROTEIN"/>
    <property type="match status" value="1"/>
</dbReference>
<dbReference type="PANTHER" id="PTHR34351">
    <property type="entry name" value="SLR1927 PROTEIN-RELATED"/>
    <property type="match status" value="1"/>
</dbReference>
<comment type="caution">
    <text evidence="2">The sequence shown here is derived from an EMBL/GenBank/DDBJ whole genome shotgun (WGS) entry which is preliminary data.</text>
</comment>
<sequence length="365" mass="42706">MKKKYEFHPIAQPTTIGLSICLTILLSIFSHTVYFLAVCLLHLILVAYSHYFARKCDIEWDIKQKQVYLFTEEETDCSITFHNISSFTVYEMSFHFASDDSLQWENEQFISKEYNKNYYVLPFSMQSKEERTFTFKTLALKRGKYTWQNACLTVKDPLRLISIYFYSQNHPTFLVYPNIRKAHLPESMEYQGTRKALVSPLFDETKLIGVKRYENEDFRSIHWGATAKTGELMAKKYDFTQSDRYAVIVNLADRHGLSFHQQSEEFIQIAIGVCKQLIQQNCSYELWINRVTPNGLTHIPLSNNRKQLQAALELFSLINDGEAPISTYYFYRNVFRGKKPDSIPLIIGIPPMEMTRKNQCIQITS</sequence>
<protein>
    <submittedName>
        <fullName evidence="2">DUF58 domain-containing protein</fullName>
    </submittedName>
</protein>
<name>A0A940NNI6_9BACI</name>
<gene>
    <name evidence="2" type="ORF">J5Y03_11965</name>
</gene>
<dbReference type="AlphaFoldDB" id="A0A940NNI6"/>
<feature type="transmembrane region" description="Helical" evidence="1">
    <location>
        <begin position="7"/>
        <end position="28"/>
    </location>
</feature>